<comment type="cofactor">
    <cofactor evidence="1">
        <name>Zn(2+)</name>
        <dbReference type="ChEBI" id="CHEBI:29105"/>
    </cofactor>
</comment>
<gene>
    <name evidence="5" type="ORF">ABFY20_06515</name>
</gene>
<dbReference type="InterPro" id="IPR036291">
    <property type="entry name" value="NAD(P)-bd_dom_sf"/>
</dbReference>
<feature type="domain" description="Alcohol dehydrogenase-like C-terminal" evidence="3">
    <location>
        <begin position="199"/>
        <end position="343"/>
    </location>
</feature>
<dbReference type="InterPro" id="IPR013154">
    <property type="entry name" value="ADH-like_N"/>
</dbReference>
<name>A0AB39BKY6_9MICO</name>
<keyword evidence="2" id="KW-0560">Oxidoreductase</keyword>
<dbReference type="SUPFAM" id="SSF51735">
    <property type="entry name" value="NAD(P)-binding Rossmann-fold domains"/>
    <property type="match status" value="1"/>
</dbReference>
<evidence type="ECO:0000313" key="5">
    <source>
        <dbReference type="EMBL" id="XDI06752.1"/>
    </source>
</evidence>
<reference evidence="5" key="1">
    <citation type="submission" date="2024-05" db="EMBL/GenBank/DDBJ databases">
        <title>Herbiconiux sp. A18JL235.</title>
        <authorList>
            <person name="Zhang G."/>
        </authorList>
    </citation>
    <scope>NUCLEOTIDE SEQUENCE</scope>
    <source>
        <strain evidence="5">A18JL235</strain>
    </source>
</reference>
<evidence type="ECO:0000259" key="3">
    <source>
        <dbReference type="Pfam" id="PF00107"/>
    </source>
</evidence>
<protein>
    <submittedName>
        <fullName evidence="5">Zinc-binding dehydrogenase</fullName>
    </submittedName>
</protein>
<organism evidence="5">
    <name type="scientific">Herbiconiux sp. A18JL235</name>
    <dbReference type="NCBI Taxonomy" id="3152363"/>
    <lineage>
        <taxon>Bacteria</taxon>
        <taxon>Bacillati</taxon>
        <taxon>Actinomycetota</taxon>
        <taxon>Actinomycetes</taxon>
        <taxon>Micrococcales</taxon>
        <taxon>Microbacteriaceae</taxon>
        <taxon>Herbiconiux</taxon>
    </lineage>
</organism>
<dbReference type="PANTHER" id="PTHR43401">
    <property type="entry name" value="L-THREONINE 3-DEHYDROGENASE"/>
    <property type="match status" value="1"/>
</dbReference>
<proteinExistence type="predicted"/>
<feature type="domain" description="Alcohol dehydrogenase-like N-terminal" evidence="4">
    <location>
        <begin position="30"/>
        <end position="157"/>
    </location>
</feature>
<evidence type="ECO:0000256" key="2">
    <source>
        <dbReference type="ARBA" id="ARBA00023002"/>
    </source>
</evidence>
<dbReference type="InterPro" id="IPR011032">
    <property type="entry name" value="GroES-like_sf"/>
</dbReference>
<dbReference type="InterPro" id="IPR013149">
    <property type="entry name" value="ADH-like_C"/>
</dbReference>
<dbReference type="Gene3D" id="3.40.50.720">
    <property type="entry name" value="NAD(P)-binding Rossmann-like Domain"/>
    <property type="match status" value="1"/>
</dbReference>
<dbReference type="RefSeq" id="WP_368499130.1">
    <property type="nucleotide sequence ID" value="NZ_CP162511.1"/>
</dbReference>
<evidence type="ECO:0000259" key="4">
    <source>
        <dbReference type="Pfam" id="PF08240"/>
    </source>
</evidence>
<dbReference type="Pfam" id="PF08240">
    <property type="entry name" value="ADH_N"/>
    <property type="match status" value="1"/>
</dbReference>
<dbReference type="Gene3D" id="3.90.180.10">
    <property type="entry name" value="Medium-chain alcohol dehydrogenases, catalytic domain"/>
    <property type="match status" value="1"/>
</dbReference>
<dbReference type="SUPFAM" id="SSF50129">
    <property type="entry name" value="GroES-like"/>
    <property type="match status" value="1"/>
</dbReference>
<dbReference type="PANTHER" id="PTHR43401:SF2">
    <property type="entry name" value="L-THREONINE 3-DEHYDROGENASE"/>
    <property type="match status" value="1"/>
</dbReference>
<dbReference type="Pfam" id="PF00107">
    <property type="entry name" value="ADH_zinc_N"/>
    <property type="match status" value="1"/>
</dbReference>
<dbReference type="InterPro" id="IPR050129">
    <property type="entry name" value="Zn_alcohol_dh"/>
</dbReference>
<dbReference type="GO" id="GO:0016491">
    <property type="term" value="F:oxidoreductase activity"/>
    <property type="evidence" value="ECO:0007669"/>
    <property type="project" value="UniProtKB-KW"/>
</dbReference>
<dbReference type="AlphaFoldDB" id="A0AB39BKY6"/>
<dbReference type="EMBL" id="CP162511">
    <property type="protein sequence ID" value="XDI06752.1"/>
    <property type="molecule type" value="Genomic_DNA"/>
</dbReference>
<sequence length="385" mass="40073">MSTWRGEAGVLRAIKEPFSIEQVELLPLDPTRVVVKTHASPFCSTDVKNWMGKLYKIPPTILGHASIGEVVEVGSAVPESAGIRVGQRVVVPGTPECGRCYYCSIGEPWQCSELFDLGGIYPDIAQGDDGAQISCAGCVGGYAEYMSISGNQVFPIESDLPSDVLSMLGCGISTGVGSVFNVAQVQPGESVAIVGAGHLGLWMLQAARLAGAGTVVVVEPHEGRRALAGELGADVLVDPGASGSGQAADDATEGAAEALAAVRAATGGRGADVVLEAAGPAVSQSFSVQAARRAGRIVLTGFEIGGATLPLPQVETALQSRRILSSQNGQVHMKSDLQRYTALLERGLLDPDPIITRRYPLAELDLARDRSGSLDDVCGIIVFDH</sequence>
<evidence type="ECO:0000256" key="1">
    <source>
        <dbReference type="ARBA" id="ARBA00001947"/>
    </source>
</evidence>
<accession>A0AB39BKY6</accession>